<protein>
    <submittedName>
        <fullName evidence="1">Uncharacterized protein</fullName>
    </submittedName>
</protein>
<comment type="caution">
    <text evidence="1">The sequence shown here is derived from an EMBL/GenBank/DDBJ whole genome shotgun (WGS) entry which is preliminary data.</text>
</comment>
<evidence type="ECO:0000313" key="1">
    <source>
        <dbReference type="EMBL" id="KAJ9077217.1"/>
    </source>
</evidence>
<dbReference type="Proteomes" id="UP001165960">
    <property type="component" value="Unassembled WGS sequence"/>
</dbReference>
<name>A0ACC2TRS7_9FUNG</name>
<reference evidence="1" key="1">
    <citation type="submission" date="2022-04" db="EMBL/GenBank/DDBJ databases">
        <title>Genome of the entomopathogenic fungus Entomophthora muscae.</title>
        <authorList>
            <person name="Elya C."/>
            <person name="Lovett B.R."/>
            <person name="Lee E."/>
            <person name="Macias A.M."/>
            <person name="Hajek A.E."/>
            <person name="De Bivort B.L."/>
            <person name="Kasson M.T."/>
            <person name="De Fine Licht H.H."/>
            <person name="Stajich J.E."/>
        </authorList>
    </citation>
    <scope>NUCLEOTIDE SEQUENCE</scope>
    <source>
        <strain evidence="1">Berkeley</strain>
    </source>
</reference>
<sequence>MYILKKLKSLLPHHLPPLITLLIKRDDDLAYHSFYESEGDSESTKKCCEKKEKAVKDPASSNEKDKQAQKQAFKE</sequence>
<organism evidence="1 2">
    <name type="scientific">Entomophthora muscae</name>
    <dbReference type="NCBI Taxonomy" id="34485"/>
    <lineage>
        <taxon>Eukaryota</taxon>
        <taxon>Fungi</taxon>
        <taxon>Fungi incertae sedis</taxon>
        <taxon>Zoopagomycota</taxon>
        <taxon>Entomophthoromycotina</taxon>
        <taxon>Entomophthoromycetes</taxon>
        <taxon>Entomophthorales</taxon>
        <taxon>Entomophthoraceae</taxon>
        <taxon>Entomophthora</taxon>
    </lineage>
</organism>
<accession>A0ACC2TRS7</accession>
<keyword evidence="2" id="KW-1185">Reference proteome</keyword>
<dbReference type="EMBL" id="QTSX02002213">
    <property type="protein sequence ID" value="KAJ9077217.1"/>
    <property type="molecule type" value="Genomic_DNA"/>
</dbReference>
<proteinExistence type="predicted"/>
<gene>
    <name evidence="1" type="ORF">DSO57_1018909</name>
</gene>
<evidence type="ECO:0000313" key="2">
    <source>
        <dbReference type="Proteomes" id="UP001165960"/>
    </source>
</evidence>